<proteinExistence type="predicted"/>
<dbReference type="Pfam" id="PF00571">
    <property type="entry name" value="CBS"/>
    <property type="match status" value="2"/>
</dbReference>
<name>A0ABR1JK05_9AGAR</name>
<evidence type="ECO:0000313" key="6">
    <source>
        <dbReference type="EMBL" id="KAK7462909.1"/>
    </source>
</evidence>
<feature type="region of interest" description="Disordered" evidence="4">
    <location>
        <begin position="385"/>
        <end position="449"/>
    </location>
</feature>
<feature type="region of interest" description="Disordered" evidence="4">
    <location>
        <begin position="1"/>
        <end position="21"/>
    </location>
</feature>
<evidence type="ECO:0000259" key="5">
    <source>
        <dbReference type="PROSITE" id="PS51371"/>
    </source>
</evidence>
<dbReference type="Proteomes" id="UP001498398">
    <property type="component" value="Unassembled WGS sequence"/>
</dbReference>
<dbReference type="PROSITE" id="PS51371">
    <property type="entry name" value="CBS"/>
    <property type="match status" value="1"/>
</dbReference>
<dbReference type="InterPro" id="IPR000644">
    <property type="entry name" value="CBS_dom"/>
</dbReference>
<organism evidence="6 7">
    <name type="scientific">Marasmiellus scandens</name>
    <dbReference type="NCBI Taxonomy" id="2682957"/>
    <lineage>
        <taxon>Eukaryota</taxon>
        <taxon>Fungi</taxon>
        <taxon>Dikarya</taxon>
        <taxon>Basidiomycota</taxon>
        <taxon>Agaricomycotina</taxon>
        <taxon>Agaricomycetes</taxon>
        <taxon>Agaricomycetidae</taxon>
        <taxon>Agaricales</taxon>
        <taxon>Marasmiineae</taxon>
        <taxon>Omphalotaceae</taxon>
        <taxon>Marasmiellus</taxon>
    </lineage>
</organism>
<dbReference type="PANTHER" id="PTHR13780">
    <property type="entry name" value="AMP-ACTIVATED PROTEIN KINASE, GAMMA REGULATORY SUBUNIT"/>
    <property type="match status" value="1"/>
</dbReference>
<feature type="domain" description="CBS" evidence="5">
    <location>
        <begin position="230"/>
        <end position="287"/>
    </location>
</feature>
<dbReference type="InterPro" id="IPR046342">
    <property type="entry name" value="CBS_dom_sf"/>
</dbReference>
<comment type="caution">
    <text evidence="6">The sequence shown here is derived from an EMBL/GenBank/DDBJ whole genome shotgun (WGS) entry which is preliminary data.</text>
</comment>
<keyword evidence="1" id="KW-0677">Repeat</keyword>
<evidence type="ECO:0000256" key="4">
    <source>
        <dbReference type="SAM" id="MobiDB-lite"/>
    </source>
</evidence>
<evidence type="ECO:0000256" key="2">
    <source>
        <dbReference type="ARBA" id="ARBA00023122"/>
    </source>
</evidence>
<sequence length="449" mass="48221">MSHNRRLSQSITGGHERSRSISSSPIIATSFPTPAQAVPEDVDLWIGDWKRTLARDIVDSRVVIVDANTSVEDACNILLSEDIPCLALKSSTEDSLAGLFDFADVNAFLTLAATKHSITPDELLDNSRVDEIFAAARSGHVPVYLVSNLSEKNPLETLPHDATLVSLLELFAKGSHRVFIRSSDTSSEFLGIVSDRSVLAWFASYAEKTQSLQAFLSYPLVSFSLPSLNLYTSVVATVSTDSVLDAMKLMSEEGVSSVAVLDEETGALLSAVSVTDIGKIVVPSESSQILSTPLHQFVSLIKAPFGSEDGVDQYPVYSVMSSSTLLYTMQKILATNAHRVFVSGSQSASPAMTPGFSPNLSGIVSVVDILSLFARLANVQDVDPTRMKRHRRASSVSSTRSSDREQNLSRSNSRSGHIRRASSVKTPGPRPVVDLSAGTESTGADIGKK</sequence>
<reference evidence="6 7" key="1">
    <citation type="submission" date="2024-01" db="EMBL/GenBank/DDBJ databases">
        <title>A draft genome for the cacao thread blight pathogen Marasmiellus scandens.</title>
        <authorList>
            <person name="Baruah I.K."/>
            <person name="Leung J."/>
            <person name="Bukari Y."/>
            <person name="Amoako-Attah I."/>
            <person name="Meinhardt L.W."/>
            <person name="Bailey B.A."/>
            <person name="Cohen S.P."/>
        </authorList>
    </citation>
    <scope>NUCLEOTIDE SEQUENCE [LARGE SCALE GENOMIC DNA]</scope>
    <source>
        <strain evidence="6 7">GH-19</strain>
    </source>
</reference>
<dbReference type="PANTHER" id="PTHR13780:SF36">
    <property type="entry name" value="CBS DOMAIN-CONTAINING PROTEIN"/>
    <property type="match status" value="1"/>
</dbReference>
<gene>
    <name evidence="6" type="primary">SDS23</name>
    <name evidence="6" type="ORF">VKT23_007489</name>
</gene>
<protein>
    <submittedName>
        <fullName evidence="6">Cell separation during budding</fullName>
    </submittedName>
</protein>
<keyword evidence="2 3" id="KW-0129">CBS domain</keyword>
<dbReference type="Gene3D" id="3.10.580.10">
    <property type="entry name" value="CBS-domain"/>
    <property type="match status" value="2"/>
</dbReference>
<evidence type="ECO:0000313" key="7">
    <source>
        <dbReference type="Proteomes" id="UP001498398"/>
    </source>
</evidence>
<dbReference type="SMART" id="SM00116">
    <property type="entry name" value="CBS"/>
    <property type="match status" value="4"/>
</dbReference>
<evidence type="ECO:0000256" key="1">
    <source>
        <dbReference type="ARBA" id="ARBA00022737"/>
    </source>
</evidence>
<dbReference type="InterPro" id="IPR050511">
    <property type="entry name" value="AMPK_gamma/SDS23_families"/>
</dbReference>
<dbReference type="EMBL" id="JBANRG010000010">
    <property type="protein sequence ID" value="KAK7462909.1"/>
    <property type="molecule type" value="Genomic_DNA"/>
</dbReference>
<keyword evidence="7" id="KW-1185">Reference proteome</keyword>
<accession>A0ABR1JK05</accession>
<dbReference type="SUPFAM" id="SSF54631">
    <property type="entry name" value="CBS-domain pair"/>
    <property type="match status" value="2"/>
</dbReference>
<evidence type="ECO:0000256" key="3">
    <source>
        <dbReference type="PROSITE-ProRule" id="PRU00703"/>
    </source>
</evidence>